<dbReference type="EMBL" id="JAGIZA010000012">
    <property type="protein sequence ID" value="MBP0494863.1"/>
    <property type="molecule type" value="Genomic_DNA"/>
</dbReference>
<feature type="region of interest" description="Disordered" evidence="4">
    <location>
        <begin position="242"/>
        <end position="284"/>
    </location>
</feature>
<dbReference type="GO" id="GO:0003677">
    <property type="term" value="F:DNA binding"/>
    <property type="evidence" value="ECO:0007669"/>
    <property type="project" value="UniProtKB-KW"/>
</dbReference>
<dbReference type="PANTHER" id="PTHR44846">
    <property type="entry name" value="MANNOSYL-D-GLYCERATE TRANSPORT/METABOLISM SYSTEM REPRESSOR MNGR-RELATED"/>
    <property type="match status" value="1"/>
</dbReference>
<keyword evidence="1" id="KW-0805">Transcription regulation</keyword>
<accession>A0A940S944</accession>
<comment type="caution">
    <text evidence="6">The sequence shown here is derived from an EMBL/GenBank/DDBJ whole genome shotgun (WGS) entry which is preliminary data.</text>
</comment>
<gene>
    <name evidence="6" type="ORF">J5Y10_18910</name>
</gene>
<dbReference type="Gene3D" id="3.40.1410.10">
    <property type="entry name" value="Chorismate lyase-like"/>
    <property type="match status" value="1"/>
</dbReference>
<dbReference type="PRINTS" id="PR00035">
    <property type="entry name" value="HTHGNTR"/>
</dbReference>
<dbReference type="PANTHER" id="PTHR44846:SF1">
    <property type="entry name" value="MANNOSYL-D-GLYCERATE TRANSPORT_METABOLISM SYSTEM REPRESSOR MNGR-RELATED"/>
    <property type="match status" value="1"/>
</dbReference>
<dbReference type="SMART" id="SM00866">
    <property type="entry name" value="UTRA"/>
    <property type="match status" value="1"/>
</dbReference>
<dbReference type="GO" id="GO:0045892">
    <property type="term" value="P:negative regulation of DNA-templated transcription"/>
    <property type="evidence" value="ECO:0007669"/>
    <property type="project" value="TreeGrafter"/>
</dbReference>
<dbReference type="SUPFAM" id="SSF64288">
    <property type="entry name" value="Chorismate lyase-like"/>
    <property type="match status" value="1"/>
</dbReference>
<evidence type="ECO:0000313" key="6">
    <source>
        <dbReference type="EMBL" id="MBP0494863.1"/>
    </source>
</evidence>
<keyword evidence="7" id="KW-1185">Reference proteome</keyword>
<dbReference type="InterPro" id="IPR028978">
    <property type="entry name" value="Chorismate_lyase_/UTRA_dom_sf"/>
</dbReference>
<dbReference type="InterPro" id="IPR050679">
    <property type="entry name" value="Bact_HTH_transcr_reg"/>
</dbReference>
<keyword evidence="2" id="KW-0238">DNA-binding</keyword>
<reference evidence="6" key="1">
    <citation type="submission" date="2021-03" db="EMBL/GenBank/DDBJ databases">
        <authorList>
            <person name="So Y."/>
        </authorList>
    </citation>
    <scope>NUCLEOTIDE SEQUENCE</scope>
    <source>
        <strain evidence="6">SG15</strain>
    </source>
</reference>
<dbReference type="Pfam" id="PF00392">
    <property type="entry name" value="GntR"/>
    <property type="match status" value="1"/>
</dbReference>
<keyword evidence="3" id="KW-0804">Transcription</keyword>
<name>A0A940S944_9PROT</name>
<dbReference type="Proteomes" id="UP000677537">
    <property type="component" value="Unassembled WGS sequence"/>
</dbReference>
<evidence type="ECO:0000259" key="5">
    <source>
        <dbReference type="PROSITE" id="PS50949"/>
    </source>
</evidence>
<dbReference type="SUPFAM" id="SSF46785">
    <property type="entry name" value="Winged helix' DNA-binding domain"/>
    <property type="match status" value="1"/>
</dbReference>
<dbReference type="Pfam" id="PF07702">
    <property type="entry name" value="UTRA"/>
    <property type="match status" value="1"/>
</dbReference>
<evidence type="ECO:0000256" key="3">
    <source>
        <dbReference type="ARBA" id="ARBA00023163"/>
    </source>
</evidence>
<dbReference type="InterPro" id="IPR036388">
    <property type="entry name" value="WH-like_DNA-bd_sf"/>
</dbReference>
<dbReference type="GO" id="GO:0003700">
    <property type="term" value="F:DNA-binding transcription factor activity"/>
    <property type="evidence" value="ECO:0007669"/>
    <property type="project" value="InterPro"/>
</dbReference>
<dbReference type="PROSITE" id="PS50949">
    <property type="entry name" value="HTH_GNTR"/>
    <property type="match status" value="1"/>
</dbReference>
<dbReference type="InterPro" id="IPR036390">
    <property type="entry name" value="WH_DNA-bd_sf"/>
</dbReference>
<feature type="compositionally biased region" description="Polar residues" evidence="4">
    <location>
        <begin position="258"/>
        <end position="270"/>
    </location>
</feature>
<dbReference type="CDD" id="cd07377">
    <property type="entry name" value="WHTH_GntR"/>
    <property type="match status" value="1"/>
</dbReference>
<sequence>MSATVEPFKARRVYLVLRDRIGCGALPPGARLPGEPDLAAEHGVARVTIRRALDQLAREGLLERRPGVGTFVRGVATLPPATADFADVFTHLKEMGRRTEVRLLSFGYAVPPPAVALALDLAPGEAAQRAVRVRCMASGPFSYLTTHVPARIGRTYSESELASQPLLVLLERSGLRIGRARQSIGATLAGPDLAAVLEVEIGAPLIALTRLVQDEEGRAVEHLHALYRPDRFSFELQMQRTGAEGERRWSPMAPTGASPANVNRTRSTRTGRGPDPQDDERTGS</sequence>
<dbReference type="SMART" id="SM00345">
    <property type="entry name" value="HTH_GNTR"/>
    <property type="match status" value="1"/>
</dbReference>
<dbReference type="Gene3D" id="1.10.10.10">
    <property type="entry name" value="Winged helix-like DNA-binding domain superfamily/Winged helix DNA-binding domain"/>
    <property type="match status" value="1"/>
</dbReference>
<evidence type="ECO:0000313" key="7">
    <source>
        <dbReference type="Proteomes" id="UP000677537"/>
    </source>
</evidence>
<proteinExistence type="predicted"/>
<evidence type="ECO:0000256" key="1">
    <source>
        <dbReference type="ARBA" id="ARBA00023015"/>
    </source>
</evidence>
<protein>
    <submittedName>
        <fullName evidence="6">GntR family transcriptional regulator</fullName>
    </submittedName>
</protein>
<dbReference type="InterPro" id="IPR000524">
    <property type="entry name" value="Tscrpt_reg_HTH_GntR"/>
</dbReference>
<evidence type="ECO:0000256" key="4">
    <source>
        <dbReference type="SAM" id="MobiDB-lite"/>
    </source>
</evidence>
<dbReference type="AlphaFoldDB" id="A0A940S944"/>
<organism evidence="6 7">
    <name type="scientific">Roseomonas indoligenes</name>
    <dbReference type="NCBI Taxonomy" id="2820811"/>
    <lineage>
        <taxon>Bacteria</taxon>
        <taxon>Pseudomonadati</taxon>
        <taxon>Pseudomonadota</taxon>
        <taxon>Alphaproteobacteria</taxon>
        <taxon>Acetobacterales</taxon>
        <taxon>Roseomonadaceae</taxon>
        <taxon>Roseomonas</taxon>
    </lineage>
</organism>
<evidence type="ECO:0000256" key="2">
    <source>
        <dbReference type="ARBA" id="ARBA00023125"/>
    </source>
</evidence>
<dbReference type="RefSeq" id="WP_209375651.1">
    <property type="nucleotide sequence ID" value="NZ_JAGIZA010000012.1"/>
</dbReference>
<feature type="domain" description="HTH gntR-type" evidence="5">
    <location>
        <begin position="7"/>
        <end position="75"/>
    </location>
</feature>
<dbReference type="InterPro" id="IPR011663">
    <property type="entry name" value="UTRA"/>
</dbReference>